<dbReference type="Pfam" id="PF12358">
    <property type="entry name" value="DUF3644"/>
    <property type="match status" value="1"/>
</dbReference>
<dbReference type="eggNOG" id="ENOG502Z8HD">
    <property type="taxonomic scope" value="Bacteria"/>
</dbReference>
<dbReference type="InterPro" id="IPR049530">
    <property type="entry name" value="EC042_2821"/>
</dbReference>
<dbReference type="RefSeq" id="WP_008749889.1">
    <property type="nucleotide sequence ID" value="NZ_GL622296.1"/>
</dbReference>
<gene>
    <name evidence="3" type="ORF">HMPREF0381_0116</name>
</gene>
<dbReference type="Proteomes" id="UP000003434">
    <property type="component" value="Unassembled WGS sequence"/>
</dbReference>
<dbReference type="AlphaFoldDB" id="E6LJI1"/>
<proteinExistence type="predicted"/>
<name>E6LJI1_9FIRM</name>
<dbReference type="HOGENOM" id="CLU_068677_0_0_9"/>
<sequence>MKLEDIKSRLVYKSIEAFILGLEIYNKPTIRYRIEGFSFFICNAWELMLKAELLNRGESIYFTDSPNRTLSLRDALQRVYTDKKQPLRVNLETIIDLRDTSTHFITEDYETIYAPFFQACVINFCEQIKRFHKVDMSEHVSPNFLTLSISLDILTNSEIRGKYSAEMADRFIANKNELDFLQNTNHSADLFIPIRHEFVQIKDKTKADFTYSVDSSSDMPAKIITKLQDPKDKYTLSRKNIISLVNKQINVKNIKFDYVSFKGYNVFNDYALKLIMDFYNLQDDERYCFQFVSTRRYSSQLVEFVIEVIKNDSNIVCTILKHKKR</sequence>
<evidence type="ECO:0000313" key="3">
    <source>
        <dbReference type="EMBL" id="EFU78115.1"/>
    </source>
</evidence>
<protein>
    <submittedName>
        <fullName evidence="3">Uncharacterized protein</fullName>
    </submittedName>
</protein>
<organism evidence="3 4">
    <name type="scientific">Lachnoanaerobaculum saburreum DSM 3986</name>
    <dbReference type="NCBI Taxonomy" id="887325"/>
    <lineage>
        <taxon>Bacteria</taxon>
        <taxon>Bacillati</taxon>
        <taxon>Bacillota</taxon>
        <taxon>Clostridia</taxon>
        <taxon>Lachnospirales</taxon>
        <taxon>Lachnospiraceae</taxon>
        <taxon>Lachnoanaerobaculum</taxon>
    </lineage>
</organism>
<evidence type="ECO:0000259" key="2">
    <source>
        <dbReference type="Pfam" id="PF18740"/>
    </source>
</evidence>
<dbReference type="EMBL" id="AEPW01000001">
    <property type="protein sequence ID" value="EFU78115.1"/>
    <property type="molecule type" value="Genomic_DNA"/>
</dbReference>
<comment type="caution">
    <text evidence="3">The sequence shown here is derived from an EMBL/GenBank/DDBJ whole genome shotgun (WGS) entry which is preliminary data.</text>
</comment>
<feature type="domain" description="DUF3644" evidence="1">
    <location>
        <begin position="9"/>
        <end position="178"/>
    </location>
</feature>
<evidence type="ECO:0000259" key="1">
    <source>
        <dbReference type="Pfam" id="PF12358"/>
    </source>
</evidence>
<reference evidence="3 4" key="1">
    <citation type="submission" date="2010-12" db="EMBL/GenBank/DDBJ databases">
        <authorList>
            <person name="Muzny D."/>
            <person name="Qin X."/>
            <person name="Deng J."/>
            <person name="Jiang H."/>
            <person name="Liu Y."/>
            <person name="Qu J."/>
            <person name="Song X.-Z."/>
            <person name="Zhang L."/>
            <person name="Thornton R."/>
            <person name="Coyle M."/>
            <person name="Francisco L."/>
            <person name="Jackson L."/>
            <person name="Javaid M."/>
            <person name="Korchina V."/>
            <person name="Kovar C."/>
            <person name="Mata R."/>
            <person name="Mathew T."/>
            <person name="Ngo R."/>
            <person name="Nguyen L."/>
            <person name="Nguyen N."/>
            <person name="Okwuonu G."/>
            <person name="Ongeri F."/>
            <person name="Pham C."/>
            <person name="Simmons D."/>
            <person name="Wilczek-Boney K."/>
            <person name="Hale W."/>
            <person name="Jakkamsetti A."/>
            <person name="Pham P."/>
            <person name="Ruth R."/>
            <person name="San Lucas F."/>
            <person name="Warren J."/>
            <person name="Zhang J."/>
            <person name="Zhao Z."/>
            <person name="Zhou C."/>
            <person name="Zhu D."/>
            <person name="Lee S."/>
            <person name="Bess C."/>
            <person name="Blankenburg K."/>
            <person name="Forbes L."/>
            <person name="Fu Q."/>
            <person name="Gubbala S."/>
            <person name="Hirani K."/>
            <person name="Jayaseelan J.C."/>
            <person name="Lara F."/>
            <person name="Munidasa M."/>
            <person name="Palculict T."/>
            <person name="Patil S."/>
            <person name="Pu L.-L."/>
            <person name="Saada N."/>
            <person name="Tang L."/>
            <person name="Weissenberger G."/>
            <person name="Zhu Y."/>
            <person name="Hemphill L."/>
            <person name="Shang Y."/>
            <person name="Youmans B."/>
            <person name="Ayvaz T."/>
            <person name="Ross M."/>
            <person name="Santibanez J."/>
            <person name="Aqrawi P."/>
            <person name="Gross S."/>
            <person name="Joshi V."/>
            <person name="Fowler G."/>
            <person name="Nazareth L."/>
            <person name="Reid J."/>
            <person name="Worley K."/>
            <person name="Petrosino J."/>
            <person name="Highlander S."/>
            <person name="Gibbs R."/>
        </authorList>
    </citation>
    <scope>NUCLEOTIDE SEQUENCE [LARGE SCALE GENOMIC DNA]</scope>
    <source>
        <strain evidence="3 4">DSM 3986</strain>
    </source>
</reference>
<evidence type="ECO:0000313" key="4">
    <source>
        <dbReference type="Proteomes" id="UP000003434"/>
    </source>
</evidence>
<dbReference type="InterPro" id="IPR022104">
    <property type="entry name" value="DUF3644"/>
</dbReference>
<dbReference type="Pfam" id="PF18740">
    <property type="entry name" value="EC042_2821"/>
    <property type="match status" value="1"/>
</dbReference>
<feature type="domain" description="EC042-2821-like Restriction Endonuclease-like" evidence="2">
    <location>
        <begin position="229"/>
        <end position="316"/>
    </location>
</feature>
<accession>E6LJI1</accession>